<comment type="caution">
    <text evidence="2">The sequence shown here is derived from an EMBL/GenBank/DDBJ whole genome shotgun (WGS) entry which is preliminary data.</text>
</comment>
<dbReference type="RefSeq" id="WP_342830404.1">
    <property type="nucleotide sequence ID" value="NZ_JBANDC010000012.1"/>
</dbReference>
<sequence length="68" mass="7353">MWLDAFKLKPGNILNIGVPGVPGVPMTSEPNEYKGAGEMQVWNTDVNQGVPGVPQSDIRNTGITMEKK</sequence>
<keyword evidence="3" id="KW-1185">Reference proteome</keyword>
<organism evidence="2 3">
    <name type="scientific">Collimonas rhizosphaerae</name>
    <dbReference type="NCBI Taxonomy" id="3126357"/>
    <lineage>
        <taxon>Bacteria</taxon>
        <taxon>Pseudomonadati</taxon>
        <taxon>Pseudomonadota</taxon>
        <taxon>Betaproteobacteria</taxon>
        <taxon>Burkholderiales</taxon>
        <taxon>Oxalobacteraceae</taxon>
        <taxon>Collimonas</taxon>
    </lineage>
</organism>
<gene>
    <name evidence="2" type="ORF">V8G57_17190</name>
</gene>
<reference evidence="2 3" key="1">
    <citation type="submission" date="2024-02" db="EMBL/GenBank/DDBJ databases">
        <title>Draft genome sequence of Collimonas sp. strain H4R21, an effective mineral-weathering bacterial strain isolated from the beech rhizosphere.</title>
        <authorList>
            <person name="Morin E."/>
            <person name="Uroz S."/>
            <person name="Leveau J.H.J."/>
            <person name="Kumar R."/>
            <person name="Rey M.W."/>
            <person name="Pham J."/>
        </authorList>
    </citation>
    <scope>NUCLEOTIDE SEQUENCE [LARGE SCALE GENOMIC DNA]</scope>
    <source>
        <strain evidence="2 3">H4R21</strain>
    </source>
</reference>
<evidence type="ECO:0000313" key="2">
    <source>
        <dbReference type="EMBL" id="MEM4989127.1"/>
    </source>
</evidence>
<dbReference type="Proteomes" id="UP001495910">
    <property type="component" value="Unassembled WGS sequence"/>
</dbReference>
<name>A0ABU9PYN8_9BURK</name>
<feature type="compositionally biased region" description="Polar residues" evidence="1">
    <location>
        <begin position="57"/>
        <end position="68"/>
    </location>
</feature>
<proteinExistence type="predicted"/>
<feature type="region of interest" description="Disordered" evidence="1">
    <location>
        <begin position="45"/>
        <end position="68"/>
    </location>
</feature>
<dbReference type="EMBL" id="JBANDC010000012">
    <property type="protein sequence ID" value="MEM4989127.1"/>
    <property type="molecule type" value="Genomic_DNA"/>
</dbReference>
<evidence type="ECO:0000256" key="1">
    <source>
        <dbReference type="SAM" id="MobiDB-lite"/>
    </source>
</evidence>
<accession>A0ABU9PYN8</accession>
<protein>
    <submittedName>
        <fullName evidence="2">Uncharacterized protein</fullName>
    </submittedName>
</protein>
<evidence type="ECO:0000313" key="3">
    <source>
        <dbReference type="Proteomes" id="UP001495910"/>
    </source>
</evidence>